<gene>
    <name evidence="2" type="ORF">AEA09_09225</name>
</gene>
<feature type="transmembrane region" description="Helical" evidence="1">
    <location>
        <begin position="48"/>
        <end position="70"/>
    </location>
</feature>
<keyword evidence="1" id="KW-0812">Transmembrane</keyword>
<evidence type="ECO:0000313" key="3">
    <source>
        <dbReference type="Proteomes" id="UP000050668"/>
    </source>
</evidence>
<keyword evidence="1" id="KW-0472">Membrane</keyword>
<name>A0ABR5K1A7_9BACI</name>
<reference evidence="3" key="1">
    <citation type="submission" date="2015-07" db="EMBL/GenBank/DDBJ databases">
        <title>Fjat-14205 dsm 2895.</title>
        <authorList>
            <person name="Liu B."/>
            <person name="Wang J."/>
            <person name="Zhu Y."/>
            <person name="Liu G."/>
            <person name="Chen Q."/>
            <person name="Chen Z."/>
            <person name="Lan J."/>
            <person name="Che J."/>
            <person name="Ge C."/>
            <person name="Shi H."/>
            <person name="Pan Z."/>
            <person name="Liu X."/>
        </authorList>
    </citation>
    <scope>NUCLEOTIDE SEQUENCE [LARGE SCALE GENOMIC DNA]</scope>
    <source>
        <strain evidence="3">DSM 25560</strain>
    </source>
</reference>
<feature type="transmembrane region" description="Helical" evidence="1">
    <location>
        <begin position="135"/>
        <end position="160"/>
    </location>
</feature>
<proteinExistence type="predicted"/>
<dbReference type="RefSeq" id="WP_053583551.1">
    <property type="nucleotide sequence ID" value="NZ_LGRV01000003.1"/>
</dbReference>
<organism evidence="2 3">
    <name type="scientific">Lysinibacillus contaminans</name>
    <dbReference type="NCBI Taxonomy" id="1293441"/>
    <lineage>
        <taxon>Bacteria</taxon>
        <taxon>Bacillati</taxon>
        <taxon>Bacillota</taxon>
        <taxon>Bacilli</taxon>
        <taxon>Bacillales</taxon>
        <taxon>Bacillaceae</taxon>
        <taxon>Lysinibacillus</taxon>
    </lineage>
</organism>
<accession>A0ABR5K1A7</accession>
<feature type="transmembrane region" description="Helical" evidence="1">
    <location>
        <begin position="91"/>
        <end position="115"/>
    </location>
</feature>
<feature type="transmembrane region" description="Helical" evidence="1">
    <location>
        <begin position="218"/>
        <end position="240"/>
    </location>
</feature>
<protein>
    <recommendedName>
        <fullName evidence="4">ABC transporter permease</fullName>
    </recommendedName>
</protein>
<evidence type="ECO:0000256" key="1">
    <source>
        <dbReference type="SAM" id="Phobius"/>
    </source>
</evidence>
<keyword evidence="3" id="KW-1185">Reference proteome</keyword>
<dbReference type="EMBL" id="LGRV01000003">
    <property type="protein sequence ID" value="KOS68705.1"/>
    <property type="molecule type" value="Genomic_DNA"/>
</dbReference>
<dbReference type="Proteomes" id="UP000050668">
    <property type="component" value="Unassembled WGS sequence"/>
</dbReference>
<evidence type="ECO:0008006" key="4">
    <source>
        <dbReference type="Google" id="ProtNLM"/>
    </source>
</evidence>
<comment type="caution">
    <text evidence="2">The sequence shown here is derived from an EMBL/GenBank/DDBJ whole genome shotgun (WGS) entry which is preliminary data.</text>
</comment>
<evidence type="ECO:0000313" key="2">
    <source>
        <dbReference type="EMBL" id="KOS68705.1"/>
    </source>
</evidence>
<feature type="transmembrane region" description="Helical" evidence="1">
    <location>
        <begin position="167"/>
        <end position="184"/>
    </location>
</feature>
<sequence length="254" mass="29533">MKKFIGLLRKEWVLYRSWWLVAIVVGLIFIYCGEYFLDQRIDITDPRLLFTSWVLVLGTFFVVIQFLASLHNGLKTKEIWLHSTSSIAQLVGVKFVFTLTSSTVFITIFSVIGLFPSQDFDESSFLQLSFLHFMTVATLFIMQCMLILIVLLFFALNVYLKKRFGRFAFIISIGSFILIMKLWTEFNESKVYENIFYHGEISTEVLSKFLPQSNGSSYFIIMGSFYVVEGLAFVIGYFLLYKVGTKWLEKVILR</sequence>
<keyword evidence="1" id="KW-1133">Transmembrane helix</keyword>
<feature type="transmembrane region" description="Helical" evidence="1">
    <location>
        <begin position="12"/>
        <end position="36"/>
    </location>
</feature>